<gene>
    <name evidence="3" type="ORF">EJB05_40707</name>
</gene>
<dbReference type="EMBL" id="RWGY01000035">
    <property type="protein sequence ID" value="TVU13175.1"/>
    <property type="molecule type" value="Genomic_DNA"/>
</dbReference>
<comment type="caution">
    <text evidence="3">The sequence shown here is derived from an EMBL/GenBank/DDBJ whole genome shotgun (WGS) entry which is preliminary data.</text>
</comment>
<feature type="transmembrane region" description="Helical" evidence="1">
    <location>
        <begin position="184"/>
        <end position="206"/>
    </location>
</feature>
<feature type="domain" description="DUF7378" evidence="2">
    <location>
        <begin position="66"/>
        <end position="212"/>
    </location>
</feature>
<dbReference type="OrthoDB" id="684533at2759"/>
<feature type="transmembrane region" description="Helical" evidence="1">
    <location>
        <begin position="81"/>
        <end position="107"/>
    </location>
</feature>
<reference evidence="3 4" key="1">
    <citation type="journal article" date="2019" name="Sci. Rep.">
        <title>A high-quality genome of Eragrostis curvula grass provides insights into Poaceae evolution and supports new strategies to enhance forage quality.</title>
        <authorList>
            <person name="Carballo J."/>
            <person name="Santos B.A.C.M."/>
            <person name="Zappacosta D."/>
            <person name="Garbus I."/>
            <person name="Selva J.P."/>
            <person name="Gallo C.A."/>
            <person name="Diaz A."/>
            <person name="Albertini E."/>
            <person name="Caccamo M."/>
            <person name="Echenique V."/>
        </authorList>
    </citation>
    <scope>NUCLEOTIDE SEQUENCE [LARGE SCALE GENOMIC DNA]</scope>
    <source>
        <strain evidence="4">cv. Victoria</strain>
        <tissue evidence="3">Leaf</tissue>
    </source>
</reference>
<evidence type="ECO:0000259" key="2">
    <source>
        <dbReference type="Pfam" id="PF24095"/>
    </source>
</evidence>
<evidence type="ECO:0000313" key="3">
    <source>
        <dbReference type="EMBL" id="TVU13175.1"/>
    </source>
</evidence>
<dbReference type="InterPro" id="IPR055802">
    <property type="entry name" value="DUF7378"/>
</dbReference>
<evidence type="ECO:0000256" key="1">
    <source>
        <dbReference type="SAM" id="Phobius"/>
    </source>
</evidence>
<proteinExistence type="predicted"/>
<dbReference type="Proteomes" id="UP000324897">
    <property type="component" value="Unassembled WGS sequence"/>
</dbReference>
<keyword evidence="1" id="KW-0812">Transmembrane</keyword>
<dbReference type="Pfam" id="PF24095">
    <property type="entry name" value="DUF7378"/>
    <property type="match status" value="1"/>
</dbReference>
<keyword evidence="1" id="KW-0472">Membrane</keyword>
<feature type="transmembrane region" description="Helical" evidence="1">
    <location>
        <begin position="127"/>
        <end position="146"/>
    </location>
</feature>
<feature type="non-terminal residue" evidence="3">
    <location>
        <position position="1"/>
    </location>
</feature>
<name>A0A5J9TPG0_9POAL</name>
<sequence length="248" mass="26805">MAVALSCLMLVLIAGVVAFWIIQYLRSCMHRCSLLLPTLSFAAYARSIMRGPPGTIVMASPPPPPLTVGDLNARSNAPRCVMWAVALYLPSASIAVAAFVAYCMYNTDSVFPGTDVVPAAWWQLPPVILWGLYMAVVSALVMYTHLFLPRAPAAVHEALVDVGMCWVGVPLSWVAVLVACLGPLWMDVALSCFMVVLIAAVVAFGVRLDRRLEALVDFIGKSLALNDQVLRQSTAFVGFHIEQPASLE</sequence>
<accession>A0A5J9TPG0</accession>
<feature type="transmembrane region" description="Helical" evidence="1">
    <location>
        <begin position="158"/>
        <end position="178"/>
    </location>
</feature>
<keyword evidence="1" id="KW-1133">Transmembrane helix</keyword>
<dbReference type="AlphaFoldDB" id="A0A5J9TPG0"/>
<protein>
    <recommendedName>
        <fullName evidence="2">DUF7378 domain-containing protein</fullName>
    </recommendedName>
</protein>
<keyword evidence="4" id="KW-1185">Reference proteome</keyword>
<evidence type="ECO:0000313" key="4">
    <source>
        <dbReference type="Proteomes" id="UP000324897"/>
    </source>
</evidence>
<organism evidence="3 4">
    <name type="scientific">Eragrostis curvula</name>
    <name type="common">weeping love grass</name>
    <dbReference type="NCBI Taxonomy" id="38414"/>
    <lineage>
        <taxon>Eukaryota</taxon>
        <taxon>Viridiplantae</taxon>
        <taxon>Streptophyta</taxon>
        <taxon>Embryophyta</taxon>
        <taxon>Tracheophyta</taxon>
        <taxon>Spermatophyta</taxon>
        <taxon>Magnoliopsida</taxon>
        <taxon>Liliopsida</taxon>
        <taxon>Poales</taxon>
        <taxon>Poaceae</taxon>
        <taxon>PACMAD clade</taxon>
        <taxon>Chloridoideae</taxon>
        <taxon>Eragrostideae</taxon>
        <taxon>Eragrostidinae</taxon>
        <taxon>Eragrostis</taxon>
    </lineage>
</organism>
<dbReference type="Gramene" id="TVU13175">
    <property type="protein sequence ID" value="TVU13175"/>
    <property type="gene ID" value="EJB05_40707"/>
</dbReference>